<evidence type="ECO:0000259" key="3">
    <source>
        <dbReference type="PROSITE" id="PS50879"/>
    </source>
</evidence>
<comment type="similarity">
    <text evidence="1">Belongs to the RNase H family.</text>
</comment>
<dbReference type="PANTHER" id="PTHR10642">
    <property type="entry name" value="RIBONUCLEASE H1"/>
    <property type="match status" value="1"/>
</dbReference>
<accession>A0A1J8QC26</accession>
<dbReference type="OrthoDB" id="3265515at2759"/>
<protein>
    <recommendedName>
        <fullName evidence="3">RNase H type-1 domain-containing protein</fullName>
    </recommendedName>
</protein>
<proteinExistence type="inferred from homology"/>
<feature type="domain" description="RNase H type-1" evidence="3">
    <location>
        <begin position="37"/>
        <end position="180"/>
    </location>
</feature>
<dbReference type="InterPro" id="IPR002156">
    <property type="entry name" value="RNaseH_domain"/>
</dbReference>
<organism evidence="4 5">
    <name type="scientific">Rhizopogon vesiculosus</name>
    <dbReference type="NCBI Taxonomy" id="180088"/>
    <lineage>
        <taxon>Eukaryota</taxon>
        <taxon>Fungi</taxon>
        <taxon>Dikarya</taxon>
        <taxon>Basidiomycota</taxon>
        <taxon>Agaricomycotina</taxon>
        <taxon>Agaricomycetes</taxon>
        <taxon>Agaricomycetidae</taxon>
        <taxon>Boletales</taxon>
        <taxon>Suillineae</taxon>
        <taxon>Rhizopogonaceae</taxon>
        <taxon>Rhizopogon</taxon>
    </lineage>
</organism>
<sequence>MHHRSSLHHLFHSTELDLINPTIAPSREQAIADHDSNEDEIKIYCDGSGINQNIGAAAVLYRKGRPQPRVLRYHLGSADERTVYESEAVGLTLAAQLISTEGDITFQVSIYVDNQAAIKSSDIFSTNPGHYLIDHFRRLITQLKKTNQDRNFMVNVRWISGHDGVEGNEEADREAKKAAEDRGNNSPRKHLPPYLRKGTLPSSVSALKQAQRQESS</sequence>
<dbReference type="PANTHER" id="PTHR10642:SF25">
    <property type="entry name" value="RNASE H TYPE-1 DOMAIN-CONTAINING PROTEIN"/>
    <property type="match status" value="1"/>
</dbReference>
<dbReference type="SUPFAM" id="SSF53098">
    <property type="entry name" value="Ribonuclease H-like"/>
    <property type="match status" value="1"/>
</dbReference>
<dbReference type="STRING" id="180088.A0A1J8QC26"/>
<dbReference type="GO" id="GO:0043137">
    <property type="term" value="P:DNA replication, removal of RNA primer"/>
    <property type="evidence" value="ECO:0007669"/>
    <property type="project" value="TreeGrafter"/>
</dbReference>
<dbReference type="Pfam" id="PF00075">
    <property type="entry name" value="RNase_H"/>
    <property type="match status" value="1"/>
</dbReference>
<evidence type="ECO:0000313" key="4">
    <source>
        <dbReference type="EMBL" id="OJA10864.1"/>
    </source>
</evidence>
<gene>
    <name evidence="4" type="ORF">AZE42_06828</name>
</gene>
<dbReference type="InterPro" id="IPR012337">
    <property type="entry name" value="RNaseH-like_sf"/>
</dbReference>
<evidence type="ECO:0000256" key="2">
    <source>
        <dbReference type="SAM" id="MobiDB-lite"/>
    </source>
</evidence>
<reference evidence="4 5" key="1">
    <citation type="submission" date="2016-03" db="EMBL/GenBank/DDBJ databases">
        <title>Comparative genomics of the ectomycorrhizal sister species Rhizopogon vinicolor and Rhizopogon vesiculosus (Basidiomycota: Boletales) reveals a divergence of the mating type B locus.</title>
        <authorList>
            <person name="Mujic A.B."/>
            <person name="Kuo A."/>
            <person name="Tritt A."/>
            <person name="Lipzen A."/>
            <person name="Chen C."/>
            <person name="Johnson J."/>
            <person name="Sharma A."/>
            <person name="Barry K."/>
            <person name="Grigoriev I.V."/>
            <person name="Spatafora J.W."/>
        </authorList>
    </citation>
    <scope>NUCLEOTIDE SEQUENCE [LARGE SCALE GENOMIC DNA]</scope>
    <source>
        <strain evidence="4 5">AM-OR11-056</strain>
    </source>
</reference>
<comment type="caution">
    <text evidence="4">The sequence shown here is derived from an EMBL/GenBank/DDBJ whole genome shotgun (WGS) entry which is preliminary data.</text>
</comment>
<dbReference type="Gene3D" id="3.30.420.10">
    <property type="entry name" value="Ribonuclease H-like superfamily/Ribonuclease H"/>
    <property type="match status" value="1"/>
</dbReference>
<feature type="compositionally biased region" description="Polar residues" evidence="2">
    <location>
        <begin position="200"/>
        <end position="216"/>
    </location>
</feature>
<feature type="region of interest" description="Disordered" evidence="2">
    <location>
        <begin position="163"/>
        <end position="216"/>
    </location>
</feature>
<dbReference type="InterPro" id="IPR050092">
    <property type="entry name" value="RNase_H"/>
</dbReference>
<dbReference type="AlphaFoldDB" id="A0A1J8QC26"/>
<dbReference type="PROSITE" id="PS50879">
    <property type="entry name" value="RNASE_H_1"/>
    <property type="match status" value="1"/>
</dbReference>
<dbReference type="GO" id="GO:0004523">
    <property type="term" value="F:RNA-DNA hybrid ribonuclease activity"/>
    <property type="evidence" value="ECO:0007669"/>
    <property type="project" value="InterPro"/>
</dbReference>
<dbReference type="GO" id="GO:0003676">
    <property type="term" value="F:nucleic acid binding"/>
    <property type="evidence" value="ECO:0007669"/>
    <property type="project" value="InterPro"/>
</dbReference>
<dbReference type="CDD" id="cd09276">
    <property type="entry name" value="Rnase_HI_RT_non_LTR"/>
    <property type="match status" value="1"/>
</dbReference>
<dbReference type="Proteomes" id="UP000183567">
    <property type="component" value="Unassembled WGS sequence"/>
</dbReference>
<dbReference type="EMBL" id="LVVM01005366">
    <property type="protein sequence ID" value="OJA10864.1"/>
    <property type="molecule type" value="Genomic_DNA"/>
</dbReference>
<keyword evidence="5" id="KW-1185">Reference proteome</keyword>
<evidence type="ECO:0000313" key="5">
    <source>
        <dbReference type="Proteomes" id="UP000183567"/>
    </source>
</evidence>
<dbReference type="InterPro" id="IPR036397">
    <property type="entry name" value="RNaseH_sf"/>
</dbReference>
<name>A0A1J8QC26_9AGAM</name>
<feature type="compositionally biased region" description="Basic and acidic residues" evidence="2">
    <location>
        <begin position="173"/>
        <end position="183"/>
    </location>
</feature>
<evidence type="ECO:0000256" key="1">
    <source>
        <dbReference type="ARBA" id="ARBA00005300"/>
    </source>
</evidence>